<protein>
    <submittedName>
        <fullName evidence="1">Uncharacterized protein</fullName>
    </submittedName>
</protein>
<evidence type="ECO:0000313" key="1">
    <source>
        <dbReference type="EMBL" id="MBW7468908.1"/>
    </source>
</evidence>
<sequence length="306" mass="34440">MINFFRSLFGIGRPAGNRTVAGAPVAPDAKEAVYIKNSHRRLNTLNELYLKYKSTPHAEKIKAVLEKTKSIDAYLLAKKRVHELELFHIQHTDHFINTYAVIIEVYLRHAAPAIVSTPVQQPAAKIIPPPPPAPRQQKPKVYPHTMSRPFEDKVEDVLRKIENETIKGFHTAQKVTEMVRRVAGQAPYTPPAATMNTTKAQPLSVPVISIDTYSKIYYVKEQGVEGNVSGEIGFTSTAEEKEIFVAHIAMRLGIDQSLLKYLGNTILTIPGGPVAYMPVIYWKDCAYAISMHDYRLFPVNTYRSKR</sequence>
<dbReference type="RefSeq" id="WP_219878782.1">
    <property type="nucleotide sequence ID" value="NZ_JAHYXK010000022.1"/>
</dbReference>
<name>A0ABS7CYI5_9BACT</name>
<reference evidence="1 2" key="1">
    <citation type="journal article" date="2016" name="Int. J. Syst. Evol. Microbiol.">
        <title>Pontibacter aydingkolensis sp. nov., isolated from soil of a salt lake.</title>
        <authorList>
            <person name="Osman G."/>
            <person name="Zhang T."/>
            <person name="Lou K."/>
            <person name="Gao Y."/>
            <person name="Chang W."/>
            <person name="Lin Q."/>
            <person name="Yang H.M."/>
            <person name="Huo X.D."/>
            <person name="Wang N."/>
        </authorList>
    </citation>
    <scope>NUCLEOTIDE SEQUENCE [LARGE SCALE GENOMIC DNA]</scope>
    <source>
        <strain evidence="1 2">KACC 19255</strain>
    </source>
</reference>
<dbReference type="EMBL" id="JAHYXK010000022">
    <property type="protein sequence ID" value="MBW7468908.1"/>
    <property type="molecule type" value="Genomic_DNA"/>
</dbReference>
<organism evidence="1 2">
    <name type="scientific">Pontibacter aydingkolensis</name>
    <dbReference type="NCBI Taxonomy" id="1911536"/>
    <lineage>
        <taxon>Bacteria</taxon>
        <taxon>Pseudomonadati</taxon>
        <taxon>Bacteroidota</taxon>
        <taxon>Cytophagia</taxon>
        <taxon>Cytophagales</taxon>
        <taxon>Hymenobacteraceae</taxon>
        <taxon>Pontibacter</taxon>
    </lineage>
</organism>
<keyword evidence="2" id="KW-1185">Reference proteome</keyword>
<proteinExistence type="predicted"/>
<accession>A0ABS7CYI5</accession>
<gene>
    <name evidence="1" type="ORF">K0O23_17665</name>
</gene>
<evidence type="ECO:0000313" key="2">
    <source>
        <dbReference type="Proteomes" id="UP000813018"/>
    </source>
</evidence>
<comment type="caution">
    <text evidence="1">The sequence shown here is derived from an EMBL/GenBank/DDBJ whole genome shotgun (WGS) entry which is preliminary data.</text>
</comment>
<dbReference type="Proteomes" id="UP000813018">
    <property type="component" value="Unassembled WGS sequence"/>
</dbReference>